<evidence type="ECO:0000256" key="4">
    <source>
        <dbReference type="ARBA" id="ARBA00023136"/>
    </source>
</evidence>
<dbReference type="EMBL" id="CP005753">
    <property type="protein sequence ID" value="AHH11443.1"/>
    <property type="molecule type" value="Genomic_DNA"/>
</dbReference>
<reference evidence="9" key="1">
    <citation type="submission" date="2013-04" db="EMBL/GenBank/DDBJ databases">
        <title>Comparative Genomics of Relapsing Fever Spirochetes.</title>
        <authorList>
            <person name="Schwan T.G."/>
            <person name="Raffel S.J."/>
            <person name="Porcella S.F."/>
            <person name="Martens C.A."/>
            <person name="Bruno D.P."/>
            <person name="Ricklefs S.M."/>
            <person name="Barbian K.B."/>
        </authorList>
    </citation>
    <scope>NUCLEOTIDE SEQUENCE</scope>
    <source>
        <strain evidence="9">Co53</strain>
        <plasmid evidence="9">unnamed</plasmid>
    </source>
</reference>
<geneLocation type="plasmid" evidence="9">
    <name>unnamed</name>
</geneLocation>
<keyword evidence="3" id="KW-0732">Signal</keyword>
<keyword evidence="5 8" id="KW-0564">Palmitate</keyword>
<keyword evidence="9" id="KW-0614">Plasmid</keyword>
<accession>W5SXN0</accession>
<protein>
    <recommendedName>
        <fullName evidence="8">Variable large protein</fullName>
    </recommendedName>
</protein>
<name>W5SXN0_9SPIR</name>
<keyword evidence="6 8" id="KW-0998">Cell outer membrane</keyword>
<keyword evidence="7 8" id="KW-0449">Lipoprotein</keyword>
<evidence type="ECO:0000256" key="6">
    <source>
        <dbReference type="ARBA" id="ARBA00023237"/>
    </source>
</evidence>
<gene>
    <name evidence="9" type="ORF">BCO_0114601</name>
</gene>
<comment type="subcellular location">
    <subcellularLocation>
        <location evidence="2 8">Cell outer membrane</location>
        <topology evidence="2 8">Lipid-anchor</topology>
    </subcellularLocation>
</comment>
<dbReference type="HOGENOM" id="CLU_054711_2_0_12"/>
<comment type="function">
    <text evidence="1 8">The Vlp and Vsp proteins are antigenically distinct proteins, only one vlp or vsp gene is transcriptionally active at any one time. Switching between these genes is a mechanism of host immune response evasion.</text>
</comment>
<dbReference type="AlphaFoldDB" id="W5SXN0"/>
<keyword evidence="4 8" id="KW-0472">Membrane</keyword>
<dbReference type="PROSITE" id="PS51257">
    <property type="entry name" value="PROKAR_LIPOPROTEIN"/>
    <property type="match status" value="1"/>
</dbReference>
<dbReference type="RefSeq" id="WP_025408710.1">
    <property type="nucleotide sequence ID" value="NZ_CP005753.1"/>
</dbReference>
<evidence type="ECO:0000256" key="7">
    <source>
        <dbReference type="ARBA" id="ARBA00023288"/>
    </source>
</evidence>
<evidence type="ECO:0000256" key="2">
    <source>
        <dbReference type="ARBA" id="ARBA00004459"/>
    </source>
</evidence>
<proteinExistence type="predicted"/>
<evidence type="ECO:0000313" key="9">
    <source>
        <dbReference type="EMBL" id="AHH11443.1"/>
    </source>
</evidence>
<evidence type="ECO:0000256" key="1">
    <source>
        <dbReference type="ARBA" id="ARBA00003932"/>
    </source>
</evidence>
<evidence type="ECO:0000256" key="3">
    <source>
        <dbReference type="ARBA" id="ARBA00022729"/>
    </source>
</evidence>
<dbReference type="GO" id="GO:0009279">
    <property type="term" value="C:cell outer membrane"/>
    <property type="evidence" value="ECO:0007669"/>
    <property type="project" value="UniProtKB-SubCell"/>
</dbReference>
<dbReference type="InterPro" id="IPR000680">
    <property type="entry name" value="Borrelia_lipo"/>
</dbReference>
<evidence type="ECO:0000256" key="5">
    <source>
        <dbReference type="ARBA" id="ARBA00023139"/>
    </source>
</evidence>
<organism evidence="9">
    <name type="scientific">Borrelia coriaceae ATCC 43381</name>
    <dbReference type="NCBI Taxonomy" id="1408429"/>
    <lineage>
        <taxon>Bacteria</taxon>
        <taxon>Pseudomonadati</taxon>
        <taxon>Spirochaetota</taxon>
        <taxon>Spirochaetia</taxon>
        <taxon>Spirochaetales</taxon>
        <taxon>Borreliaceae</taxon>
        <taxon>Borrelia</taxon>
    </lineage>
</organism>
<dbReference type="OrthoDB" id="351107at2"/>
<dbReference type="Pfam" id="PF00921">
    <property type="entry name" value="Lipoprotein_2"/>
    <property type="match status" value="1"/>
</dbReference>
<dbReference type="SUPFAM" id="SSF74748">
    <property type="entry name" value="Variable surface antigen VlsE"/>
    <property type="match status" value="1"/>
</dbReference>
<sequence>MKINIKSIRVRSICATLFISLFLSCNNSGEIEVASEAERQAAESLKLGDTAKSVFSSFVDLIANTLGISVTSSTKKSDVSDKFKNLASSIEKAIGQVQEAANKAGINIEDDKDGGVGQAKKTLDELKKHITSLQTLTNDGEVVSGVKADSASQVQGTGASIEDVQAAVKALKGIVDANTNKKIKPKTDTVSSGDTNGGKVLNTTGGGTAIEENAAKALAIVNSVRGEDILYAIALANETDVVAEATIANATAPEHAVKLAVTGAAKTTQTAERASKVAVAGGIALRSLLKGGKLDAASTAANINAVNGVGVTAVNKLLNAIENIVQVVVKQCLEQTAQILGDSKVKSPQEKNNIIKTR</sequence>
<evidence type="ECO:0000256" key="8">
    <source>
        <dbReference type="RuleBase" id="RU363105"/>
    </source>
</evidence>